<dbReference type="Proteomes" id="UP000612362">
    <property type="component" value="Unassembled WGS sequence"/>
</dbReference>
<dbReference type="SUPFAM" id="SSF55347">
    <property type="entry name" value="Glyceraldehyde-3-phosphate dehydrogenase-like, C-terminal domain"/>
    <property type="match status" value="1"/>
</dbReference>
<dbReference type="EMBL" id="BNJF01000002">
    <property type="protein sequence ID" value="GHO46215.1"/>
    <property type="molecule type" value="Genomic_DNA"/>
</dbReference>
<dbReference type="InterPro" id="IPR052515">
    <property type="entry name" value="Gfo/Idh/MocA_Oxidoreductase"/>
</dbReference>
<reference evidence="3" key="1">
    <citation type="submission" date="2020-10" db="EMBL/GenBank/DDBJ databases">
        <title>Taxonomic study of unclassified bacteria belonging to the class Ktedonobacteria.</title>
        <authorList>
            <person name="Yabe S."/>
            <person name="Wang C.M."/>
            <person name="Zheng Y."/>
            <person name="Sakai Y."/>
            <person name="Cavaletti L."/>
            <person name="Monciardini P."/>
            <person name="Donadio S."/>
        </authorList>
    </citation>
    <scope>NUCLEOTIDE SEQUENCE</scope>
    <source>
        <strain evidence="3">SOSP1-1</strain>
    </source>
</reference>
<dbReference type="Pfam" id="PF22725">
    <property type="entry name" value="GFO_IDH_MocA_C3"/>
    <property type="match status" value="1"/>
</dbReference>
<dbReference type="Gene3D" id="3.30.360.10">
    <property type="entry name" value="Dihydrodipicolinate Reductase, domain 2"/>
    <property type="match status" value="1"/>
</dbReference>
<dbReference type="RefSeq" id="WP_220195605.1">
    <property type="nucleotide sequence ID" value="NZ_BNJF01000002.1"/>
</dbReference>
<dbReference type="Pfam" id="PF01408">
    <property type="entry name" value="GFO_IDH_MocA"/>
    <property type="match status" value="1"/>
</dbReference>
<dbReference type="Gene3D" id="3.40.50.720">
    <property type="entry name" value="NAD(P)-binding Rossmann-like Domain"/>
    <property type="match status" value="1"/>
</dbReference>
<name>A0A8J3I3J4_9CHLR</name>
<dbReference type="SUPFAM" id="SSF51735">
    <property type="entry name" value="NAD(P)-binding Rossmann-fold domains"/>
    <property type="match status" value="1"/>
</dbReference>
<evidence type="ECO:0000259" key="1">
    <source>
        <dbReference type="Pfam" id="PF01408"/>
    </source>
</evidence>
<evidence type="ECO:0000313" key="3">
    <source>
        <dbReference type="EMBL" id="GHO46215.1"/>
    </source>
</evidence>
<gene>
    <name evidence="3" type="ORF">KSX_43780</name>
</gene>
<dbReference type="InterPro" id="IPR036291">
    <property type="entry name" value="NAD(P)-bd_dom_sf"/>
</dbReference>
<dbReference type="AlphaFoldDB" id="A0A8J3I3J4"/>
<proteinExistence type="predicted"/>
<dbReference type="InterPro" id="IPR055170">
    <property type="entry name" value="GFO_IDH_MocA-like_dom"/>
</dbReference>
<organism evidence="3 4">
    <name type="scientific">Ktedonospora formicarum</name>
    <dbReference type="NCBI Taxonomy" id="2778364"/>
    <lineage>
        <taxon>Bacteria</taxon>
        <taxon>Bacillati</taxon>
        <taxon>Chloroflexota</taxon>
        <taxon>Ktedonobacteria</taxon>
        <taxon>Ktedonobacterales</taxon>
        <taxon>Ktedonobacteraceae</taxon>
        <taxon>Ktedonospora</taxon>
    </lineage>
</organism>
<accession>A0A8J3I3J4</accession>
<dbReference type="InterPro" id="IPR000683">
    <property type="entry name" value="Gfo/Idh/MocA-like_OxRdtase_N"/>
</dbReference>
<feature type="domain" description="GFO/IDH/MocA-like oxidoreductase" evidence="2">
    <location>
        <begin position="133"/>
        <end position="255"/>
    </location>
</feature>
<dbReference type="PANTHER" id="PTHR43249">
    <property type="entry name" value="UDP-N-ACETYL-2-AMINO-2-DEOXY-D-GLUCURONATE OXIDASE"/>
    <property type="match status" value="1"/>
</dbReference>
<evidence type="ECO:0000259" key="2">
    <source>
        <dbReference type="Pfam" id="PF22725"/>
    </source>
</evidence>
<protein>
    <submittedName>
        <fullName evidence="3">Oxidoreductase</fullName>
    </submittedName>
</protein>
<feature type="domain" description="Gfo/Idh/MocA-like oxidoreductase N-terminal" evidence="1">
    <location>
        <begin position="7"/>
        <end position="122"/>
    </location>
</feature>
<evidence type="ECO:0000313" key="4">
    <source>
        <dbReference type="Proteomes" id="UP000612362"/>
    </source>
</evidence>
<keyword evidence="4" id="KW-1185">Reference proteome</keyword>
<sequence length="365" mass="40357">MEQTRLRHAIIGVGAGILNGHRPALKLPEVDLVAVSDVNVEVGQQRAQELGSAFYEDYRQMLAKERPDIVVILTPPFLHASMAIDSLSAGSHVLIEKPMAVQVEEADAMLEAARQNERQLGVVLQHRFRPEVNAARQVLQQGVLGEIQRVELVAMWPRPASYFSMAAWRATWRGEGGGILTNQAAHNLDVLCYLLGQPRRVVAWTRQLLHDIETEDTAHAMLEWSNGALGMLHISTAEADVAERLKIVGTRGSLEMGHGKLSVQTLDVDMREYRVSCLNPYGSPNVLPYDVSLEEGKGDHVAVYRDFHNAILNGTLPRAEGAQGLLGLELANAINYSSHKEREVVLPLDRHAYADLLADLREGKK</sequence>
<comment type="caution">
    <text evidence="3">The sequence shown here is derived from an EMBL/GenBank/DDBJ whole genome shotgun (WGS) entry which is preliminary data.</text>
</comment>
<dbReference type="GO" id="GO:0000166">
    <property type="term" value="F:nucleotide binding"/>
    <property type="evidence" value="ECO:0007669"/>
    <property type="project" value="InterPro"/>
</dbReference>
<dbReference type="PANTHER" id="PTHR43249:SF1">
    <property type="entry name" value="D-GLUCOSIDE 3-DEHYDROGENASE"/>
    <property type="match status" value="1"/>
</dbReference>